<feature type="region of interest" description="Disordered" evidence="1">
    <location>
        <begin position="1"/>
        <end position="55"/>
    </location>
</feature>
<evidence type="ECO:0000256" key="1">
    <source>
        <dbReference type="SAM" id="MobiDB-lite"/>
    </source>
</evidence>
<feature type="compositionally biased region" description="Low complexity" evidence="1">
    <location>
        <begin position="37"/>
        <end position="55"/>
    </location>
</feature>
<dbReference type="AlphaFoldDB" id="A0AAW9CWY7"/>
<protein>
    <submittedName>
        <fullName evidence="2">Uncharacterized protein</fullName>
    </submittedName>
</protein>
<proteinExistence type="predicted"/>
<evidence type="ECO:0000313" key="3">
    <source>
        <dbReference type="Proteomes" id="UP001272137"/>
    </source>
</evidence>
<reference evidence="2" key="1">
    <citation type="submission" date="2018-08" db="EMBL/GenBank/DDBJ databases">
        <title>Identification of Burkholderia cepacia strains that express a Burkholderia pseudomallei-like capsular polysaccharide.</title>
        <authorList>
            <person name="Burtnick M.N."/>
            <person name="Vongsouvath M."/>
            <person name="Newton P."/>
            <person name="Wuthiekanun V."/>
            <person name="Limmathurotsakul D."/>
            <person name="Brett P.J."/>
            <person name="Chantratita N."/>
            <person name="Dance D.A."/>
        </authorList>
    </citation>
    <scope>NUCLEOTIDE SEQUENCE</scope>
    <source>
        <strain evidence="2">SBXCC001</strain>
    </source>
</reference>
<dbReference type="EMBL" id="QXCT01000001">
    <property type="protein sequence ID" value="MDW9253618.1"/>
    <property type="molecule type" value="Genomic_DNA"/>
</dbReference>
<gene>
    <name evidence="2" type="ORF">C7S16_6889</name>
</gene>
<accession>A0AAW9CWY7</accession>
<name>A0AAW9CWY7_BURTH</name>
<sequence length="55" mass="6106">MRFDEGRRLMGAPPATRASRAAEPNPALRRSLHDTLRPPSIRADAASSRARQPIR</sequence>
<comment type="caution">
    <text evidence="2">The sequence shown here is derived from an EMBL/GenBank/DDBJ whole genome shotgun (WGS) entry which is preliminary data.</text>
</comment>
<organism evidence="2 3">
    <name type="scientific">Burkholderia thailandensis</name>
    <dbReference type="NCBI Taxonomy" id="57975"/>
    <lineage>
        <taxon>Bacteria</taxon>
        <taxon>Pseudomonadati</taxon>
        <taxon>Pseudomonadota</taxon>
        <taxon>Betaproteobacteria</taxon>
        <taxon>Burkholderiales</taxon>
        <taxon>Burkholderiaceae</taxon>
        <taxon>Burkholderia</taxon>
        <taxon>pseudomallei group</taxon>
    </lineage>
</organism>
<dbReference type="Proteomes" id="UP001272137">
    <property type="component" value="Unassembled WGS sequence"/>
</dbReference>
<evidence type="ECO:0000313" key="2">
    <source>
        <dbReference type="EMBL" id="MDW9253618.1"/>
    </source>
</evidence>